<evidence type="ECO:0008006" key="3">
    <source>
        <dbReference type="Google" id="ProtNLM"/>
    </source>
</evidence>
<gene>
    <name evidence="1" type="ORF">GIL414_LOCUS20787</name>
</gene>
<dbReference type="GO" id="GO:0003676">
    <property type="term" value="F:nucleic acid binding"/>
    <property type="evidence" value="ECO:0007669"/>
    <property type="project" value="InterPro"/>
</dbReference>
<protein>
    <recommendedName>
        <fullName evidence="3">Transposase</fullName>
    </recommendedName>
</protein>
<sequence length="70" mass="8327">KPAQQKARLSFVQEHQYWSKEWNSIIWSDEFHFEVPNRKKRTLVRHLLRESDEPFNFMPRVQGGGGSVSV</sequence>
<reference evidence="1" key="1">
    <citation type="submission" date="2021-02" db="EMBL/GenBank/DDBJ databases">
        <authorList>
            <person name="Nowell W R."/>
        </authorList>
    </citation>
    <scope>NUCLEOTIDE SEQUENCE</scope>
</reference>
<dbReference type="AlphaFoldDB" id="A0A8S2RPE1"/>
<proteinExistence type="predicted"/>
<comment type="caution">
    <text evidence="1">The sequence shown here is derived from an EMBL/GenBank/DDBJ whole genome shotgun (WGS) entry which is preliminary data.</text>
</comment>
<dbReference type="Proteomes" id="UP000681720">
    <property type="component" value="Unassembled WGS sequence"/>
</dbReference>
<dbReference type="Gene3D" id="3.30.420.10">
    <property type="entry name" value="Ribonuclease H-like superfamily/Ribonuclease H"/>
    <property type="match status" value="1"/>
</dbReference>
<organism evidence="1 2">
    <name type="scientific">Rotaria magnacalcarata</name>
    <dbReference type="NCBI Taxonomy" id="392030"/>
    <lineage>
        <taxon>Eukaryota</taxon>
        <taxon>Metazoa</taxon>
        <taxon>Spiralia</taxon>
        <taxon>Gnathifera</taxon>
        <taxon>Rotifera</taxon>
        <taxon>Eurotatoria</taxon>
        <taxon>Bdelloidea</taxon>
        <taxon>Philodinida</taxon>
        <taxon>Philodinidae</taxon>
        <taxon>Rotaria</taxon>
    </lineage>
</organism>
<name>A0A8S2RPE1_9BILA</name>
<dbReference type="EMBL" id="CAJOBJ010015237">
    <property type="protein sequence ID" value="CAF4180904.1"/>
    <property type="molecule type" value="Genomic_DNA"/>
</dbReference>
<evidence type="ECO:0000313" key="2">
    <source>
        <dbReference type="Proteomes" id="UP000681720"/>
    </source>
</evidence>
<feature type="non-terminal residue" evidence="1">
    <location>
        <position position="1"/>
    </location>
</feature>
<accession>A0A8S2RPE1</accession>
<evidence type="ECO:0000313" key="1">
    <source>
        <dbReference type="EMBL" id="CAF4180904.1"/>
    </source>
</evidence>
<dbReference type="InterPro" id="IPR036397">
    <property type="entry name" value="RNaseH_sf"/>
</dbReference>